<dbReference type="InterPro" id="IPR013083">
    <property type="entry name" value="Znf_RING/FYVE/PHD"/>
</dbReference>
<feature type="region of interest" description="Disordered" evidence="17">
    <location>
        <begin position="272"/>
        <end position="298"/>
    </location>
</feature>
<dbReference type="GO" id="GO:0061630">
    <property type="term" value="F:ubiquitin protein ligase activity"/>
    <property type="evidence" value="ECO:0007669"/>
    <property type="project" value="UniProtKB-EC"/>
</dbReference>
<dbReference type="SUPFAM" id="SSF57850">
    <property type="entry name" value="RING/U-box"/>
    <property type="match status" value="1"/>
</dbReference>
<evidence type="ECO:0000256" key="10">
    <source>
        <dbReference type="ARBA" id="ARBA00022833"/>
    </source>
</evidence>
<keyword evidence="10" id="KW-0862">Zinc</keyword>
<dbReference type="PANTHER" id="PTHR15860:SF1">
    <property type="entry name" value="E3 UBIQUITIN-PROTEIN LIGASE RNFT1"/>
    <property type="match status" value="1"/>
</dbReference>
<name>A0A7J7EJW6_DICBM</name>
<dbReference type="PANTHER" id="PTHR15860">
    <property type="entry name" value="UNCHARACTERIZED RING FINGER-CONTAINING PROTEIN"/>
    <property type="match status" value="1"/>
</dbReference>
<dbReference type="PROSITE" id="PS50089">
    <property type="entry name" value="ZF_RING_2"/>
    <property type="match status" value="1"/>
</dbReference>
<evidence type="ECO:0000256" key="7">
    <source>
        <dbReference type="ARBA" id="ARBA00022723"/>
    </source>
</evidence>
<evidence type="ECO:0000256" key="18">
    <source>
        <dbReference type="SAM" id="Phobius"/>
    </source>
</evidence>
<evidence type="ECO:0000256" key="2">
    <source>
        <dbReference type="ARBA" id="ARBA00004127"/>
    </source>
</evidence>
<comment type="catalytic activity">
    <reaction evidence="1">
        <text>S-ubiquitinyl-[E2 ubiquitin-conjugating enzyme]-L-cysteine + [acceptor protein]-L-lysine = [E2 ubiquitin-conjugating enzyme]-L-cysteine + N(6)-ubiquitinyl-[acceptor protein]-L-lysine.</text>
        <dbReference type="EC" id="2.3.2.27"/>
    </reaction>
</comment>
<comment type="caution">
    <text evidence="20">The sequence shown here is derived from an EMBL/GenBank/DDBJ whole genome shotgun (WGS) entry which is preliminary data.</text>
</comment>
<keyword evidence="12 18" id="KW-0472">Membrane</keyword>
<feature type="transmembrane region" description="Helical" evidence="18">
    <location>
        <begin position="480"/>
        <end position="499"/>
    </location>
</feature>
<dbReference type="Pfam" id="PF13639">
    <property type="entry name" value="zf-RING_2"/>
    <property type="match status" value="1"/>
</dbReference>
<accession>A0A7J7EJW6</accession>
<evidence type="ECO:0000256" key="8">
    <source>
        <dbReference type="ARBA" id="ARBA00022771"/>
    </source>
</evidence>
<evidence type="ECO:0000256" key="16">
    <source>
        <dbReference type="PROSITE-ProRule" id="PRU00175"/>
    </source>
</evidence>
<dbReference type="AlphaFoldDB" id="A0A7J7EJW6"/>
<feature type="transmembrane region" description="Helical" evidence="18">
    <location>
        <begin position="319"/>
        <end position="347"/>
    </location>
</feature>
<evidence type="ECO:0000256" key="14">
    <source>
        <dbReference type="ARBA" id="ARBA00039413"/>
    </source>
</evidence>
<evidence type="ECO:0000256" key="11">
    <source>
        <dbReference type="ARBA" id="ARBA00022989"/>
    </source>
</evidence>
<comment type="pathway">
    <text evidence="3">Protein modification; protein ubiquitination.</text>
</comment>
<evidence type="ECO:0000259" key="19">
    <source>
        <dbReference type="PROSITE" id="PS50089"/>
    </source>
</evidence>
<dbReference type="Gene3D" id="3.30.40.10">
    <property type="entry name" value="Zinc/RING finger domain, C3HC4 (zinc finger)"/>
    <property type="match status" value="1"/>
</dbReference>
<evidence type="ECO:0000256" key="15">
    <source>
        <dbReference type="ARBA" id="ARBA00042946"/>
    </source>
</evidence>
<dbReference type="GO" id="GO:1904294">
    <property type="term" value="P:positive regulation of ERAD pathway"/>
    <property type="evidence" value="ECO:0007669"/>
    <property type="project" value="InterPro"/>
</dbReference>
<evidence type="ECO:0000256" key="6">
    <source>
        <dbReference type="ARBA" id="ARBA00022692"/>
    </source>
</evidence>
<evidence type="ECO:0000256" key="17">
    <source>
        <dbReference type="SAM" id="MobiDB-lite"/>
    </source>
</evidence>
<dbReference type="SMART" id="SM00184">
    <property type="entry name" value="RING"/>
    <property type="match status" value="1"/>
</dbReference>
<evidence type="ECO:0000256" key="4">
    <source>
        <dbReference type="ARBA" id="ARBA00012483"/>
    </source>
</evidence>
<feature type="compositionally biased region" description="Basic and acidic residues" evidence="17">
    <location>
        <begin position="178"/>
        <end position="189"/>
    </location>
</feature>
<keyword evidence="7" id="KW-0479">Metal-binding</keyword>
<keyword evidence="8 16" id="KW-0863">Zinc-finger</keyword>
<reference evidence="20 21" key="1">
    <citation type="journal article" date="2020" name="Mol. Biol. Evol.">
        <title>Interspecific Gene Flow and the Evolution of Specialization in Black and White Rhinoceros.</title>
        <authorList>
            <person name="Moodley Y."/>
            <person name="Westbury M.V."/>
            <person name="Russo I.M."/>
            <person name="Gopalakrishnan S."/>
            <person name="Rakotoarivelo A."/>
            <person name="Olsen R.A."/>
            <person name="Prost S."/>
            <person name="Tunstall T."/>
            <person name="Ryder O.A."/>
            <person name="Dalen L."/>
            <person name="Bruford M.W."/>
        </authorList>
    </citation>
    <scope>NUCLEOTIDE SEQUENCE [LARGE SCALE GENOMIC DNA]</scope>
    <source>
        <strain evidence="20">SBR-YM</strain>
        <tissue evidence="20">Skin</tissue>
    </source>
</reference>
<organism evidence="20 21">
    <name type="scientific">Diceros bicornis minor</name>
    <name type="common">South-central black rhinoceros</name>
    <dbReference type="NCBI Taxonomy" id="77932"/>
    <lineage>
        <taxon>Eukaryota</taxon>
        <taxon>Metazoa</taxon>
        <taxon>Chordata</taxon>
        <taxon>Craniata</taxon>
        <taxon>Vertebrata</taxon>
        <taxon>Euteleostomi</taxon>
        <taxon>Mammalia</taxon>
        <taxon>Eutheria</taxon>
        <taxon>Laurasiatheria</taxon>
        <taxon>Perissodactyla</taxon>
        <taxon>Rhinocerotidae</taxon>
        <taxon>Diceros</taxon>
    </lineage>
</organism>
<dbReference type="InterPro" id="IPR044235">
    <property type="entry name" value="RNFT1/2"/>
</dbReference>
<dbReference type="InterPro" id="IPR017907">
    <property type="entry name" value="Znf_RING_CS"/>
</dbReference>
<evidence type="ECO:0000313" key="21">
    <source>
        <dbReference type="Proteomes" id="UP000551758"/>
    </source>
</evidence>
<dbReference type="PROSITE" id="PS00518">
    <property type="entry name" value="ZF_RING_1"/>
    <property type="match status" value="1"/>
</dbReference>
<comment type="function">
    <text evidence="13">E3 ubiquitin-protein ligase that acts in the endoplasmic reticulum (ER)-associated degradation (ERAD) pathway, which targets misfolded proteins that accumulate in the endoplasmic reticulum (ER) for ubiquitination and subsequent proteasome-mediated degradation. Protects cells from ER stress-induced apoptosis.</text>
</comment>
<keyword evidence="21" id="KW-1185">Reference proteome</keyword>
<feature type="non-terminal residue" evidence="20">
    <location>
        <position position="597"/>
    </location>
</feature>
<feature type="transmembrane region" description="Helical" evidence="18">
    <location>
        <begin position="405"/>
        <end position="434"/>
    </location>
</feature>
<evidence type="ECO:0000313" key="20">
    <source>
        <dbReference type="EMBL" id="KAF5916028.1"/>
    </source>
</evidence>
<dbReference type="FunFam" id="3.30.40.10:FF:000440">
    <property type="entry name" value="RING finger and transmembrane domain-containing protein 1"/>
    <property type="match status" value="1"/>
</dbReference>
<evidence type="ECO:0000256" key="5">
    <source>
        <dbReference type="ARBA" id="ARBA00022679"/>
    </source>
</evidence>
<keyword evidence="6 18" id="KW-0812">Transmembrane</keyword>
<dbReference type="CDD" id="cd16741">
    <property type="entry name" value="RING-HC_RNFT1"/>
    <property type="match status" value="1"/>
</dbReference>
<gene>
    <name evidence="20" type="ORF">HPG69_003102</name>
</gene>
<evidence type="ECO:0000256" key="9">
    <source>
        <dbReference type="ARBA" id="ARBA00022786"/>
    </source>
</evidence>
<dbReference type="EC" id="2.3.2.27" evidence="4"/>
<dbReference type="Proteomes" id="UP000551758">
    <property type="component" value="Unassembled WGS sequence"/>
</dbReference>
<dbReference type="EMBL" id="JACDTQ010002743">
    <property type="protein sequence ID" value="KAF5916028.1"/>
    <property type="molecule type" value="Genomic_DNA"/>
</dbReference>
<feature type="compositionally biased region" description="Basic residues" evidence="17">
    <location>
        <begin position="1"/>
        <end position="10"/>
    </location>
</feature>
<evidence type="ECO:0000256" key="13">
    <source>
        <dbReference type="ARBA" id="ARBA00037172"/>
    </source>
</evidence>
<keyword evidence="11 18" id="KW-1133">Transmembrane helix</keyword>
<sequence>GLARAGHPRRSPSLGASRGGGHARVRTSGERARRPRRRPHHQAGLELPVVGFEGDGPDCRPCGAVARCSCSLCRGVGPLIVMRGQAWGKRAEEARGRGEWALGRRTEALEARTWEENCPRGSGRVVCVYFSPFFLPFLVRAWRKVGGFYILIYGKDTETSRTTSVFRGLRKYVAPVASEHRRQSPEAKKSGSQKKYSKVMQANCSQLHSPPGAAGSEDASASQCVHTRLTGENSCLHSGDVHIQINSIPKECAENPSSRNIRSGVHSRTHGCVHSRLRSHSHNEARQPDDPATESGDHGGSSFSEFRYLFKWLQKSLPYILILGVKLIMQHITGISLGIGLLTTFMYANKSIVNQVFLRERCSKIQCAWLLVFLAGSSVLLYYTFHSQSLYYSLIFLNPTLDHSSFWEVLWIVGITDFILKFLFMGLKCLILLVPSFIMPFKSKGYWYMLLEELCQYYRTFVPIPVWFRYLISYGEFGNVTRWSLGILLALLYLILKLLDFFGHLRTFKRVLRIFFTRPTYGVAASKRQCSDVDDICSICQAEFQKPILLTCQHIFCEECITLWFNREKTCPLCRTVISDHINKWKDGATSSHLQIY</sequence>
<evidence type="ECO:0000256" key="1">
    <source>
        <dbReference type="ARBA" id="ARBA00000900"/>
    </source>
</evidence>
<dbReference type="GO" id="GO:0008270">
    <property type="term" value="F:zinc ion binding"/>
    <property type="evidence" value="ECO:0007669"/>
    <property type="project" value="UniProtKB-KW"/>
</dbReference>
<protein>
    <recommendedName>
        <fullName evidence="14">E3 ubiquitin-protein ligase RNFT1</fullName>
        <ecNumber evidence="4">2.3.2.27</ecNumber>
    </recommendedName>
    <alternativeName>
        <fullName evidence="15">RING finger and transmembrane domain-containing protein 1</fullName>
    </alternativeName>
</protein>
<feature type="transmembrane region" description="Helical" evidence="18">
    <location>
        <begin position="446"/>
        <end position="468"/>
    </location>
</feature>
<feature type="domain" description="RING-type" evidence="19">
    <location>
        <begin position="537"/>
        <end position="575"/>
    </location>
</feature>
<keyword evidence="9" id="KW-0833">Ubl conjugation pathway</keyword>
<evidence type="ECO:0000256" key="12">
    <source>
        <dbReference type="ARBA" id="ARBA00023136"/>
    </source>
</evidence>
<evidence type="ECO:0000256" key="3">
    <source>
        <dbReference type="ARBA" id="ARBA00004906"/>
    </source>
</evidence>
<feature type="transmembrane region" description="Helical" evidence="18">
    <location>
        <begin position="367"/>
        <end position="385"/>
    </location>
</feature>
<dbReference type="GO" id="GO:0005783">
    <property type="term" value="C:endoplasmic reticulum"/>
    <property type="evidence" value="ECO:0007669"/>
    <property type="project" value="TreeGrafter"/>
</dbReference>
<comment type="subcellular location">
    <subcellularLocation>
        <location evidence="2">Endomembrane system</location>
        <topology evidence="2">Multi-pass membrane protein</topology>
    </subcellularLocation>
</comment>
<dbReference type="InterPro" id="IPR001841">
    <property type="entry name" value="Znf_RING"/>
</dbReference>
<keyword evidence="5" id="KW-0808">Transferase</keyword>
<feature type="region of interest" description="Disordered" evidence="17">
    <location>
        <begin position="1"/>
        <end position="46"/>
    </location>
</feature>
<feature type="region of interest" description="Disordered" evidence="17">
    <location>
        <begin position="177"/>
        <end position="200"/>
    </location>
</feature>
<proteinExistence type="predicted"/>